<gene>
    <name evidence="2" type="ORF">A2777_05250</name>
</gene>
<feature type="transmembrane region" description="Helical" evidence="1">
    <location>
        <begin position="119"/>
        <end position="144"/>
    </location>
</feature>
<comment type="caution">
    <text evidence="2">The sequence shown here is derived from an EMBL/GenBank/DDBJ whole genome shotgun (WGS) entry which is preliminary data.</text>
</comment>
<accession>A0A1F5Z1I5</accession>
<name>A0A1F5Z1I5_9BACT</name>
<evidence type="ECO:0000256" key="1">
    <source>
        <dbReference type="SAM" id="Phobius"/>
    </source>
</evidence>
<keyword evidence="1" id="KW-0812">Transmembrane</keyword>
<protein>
    <submittedName>
        <fullName evidence="2">Uncharacterized protein</fullName>
    </submittedName>
</protein>
<keyword evidence="1" id="KW-1133">Transmembrane helix</keyword>
<dbReference type="EMBL" id="MFJF01000017">
    <property type="protein sequence ID" value="OGG06291.1"/>
    <property type="molecule type" value="Genomic_DNA"/>
</dbReference>
<dbReference type="InterPro" id="IPR003961">
    <property type="entry name" value="FN3_dom"/>
</dbReference>
<reference evidence="2 3" key="1">
    <citation type="journal article" date="2016" name="Nat. Commun.">
        <title>Thousands of microbial genomes shed light on interconnected biogeochemical processes in an aquifer system.</title>
        <authorList>
            <person name="Anantharaman K."/>
            <person name="Brown C.T."/>
            <person name="Hug L.A."/>
            <person name="Sharon I."/>
            <person name="Castelle C.J."/>
            <person name="Probst A.J."/>
            <person name="Thomas B.C."/>
            <person name="Singh A."/>
            <person name="Wilkins M.J."/>
            <person name="Karaoz U."/>
            <person name="Brodie E.L."/>
            <person name="Williams K.H."/>
            <person name="Hubbard S.S."/>
            <person name="Banfield J.F."/>
        </authorList>
    </citation>
    <scope>NUCLEOTIDE SEQUENCE [LARGE SCALE GENOMIC DNA]</scope>
</reference>
<evidence type="ECO:0000313" key="3">
    <source>
        <dbReference type="Proteomes" id="UP000177354"/>
    </source>
</evidence>
<evidence type="ECO:0000313" key="2">
    <source>
        <dbReference type="EMBL" id="OGG06291.1"/>
    </source>
</evidence>
<dbReference type="CDD" id="cd00063">
    <property type="entry name" value="FN3"/>
    <property type="match status" value="1"/>
</dbReference>
<keyword evidence="1" id="KW-0472">Membrane</keyword>
<dbReference type="AlphaFoldDB" id="A0A1F5Z1I5"/>
<sequence length="248" mass="27937">MQKIAVSTNQGGRFEVDHCGFCGGTWFDPYEINRIPFHEIITLANLTVLPKKKVTELKKHLCPGDNHPLEPFQGDAVPKNVKLLWCKKCLGIWAAQKDLWEFKKHQDETVSAYDVGSKFFPALSVVFVPVVTFLFLLATTFTTITSLQQAQDERIHAESRISDIKTDQISGNAVSISFKTQIPFISSAILGPSSLEMEEFIISDSPSPDHNIVLTGLKPRTRYLFRLKLRDGQNNSFVTDLKYFTTSP</sequence>
<organism evidence="2 3">
    <name type="scientific">Candidatus Gottesmanbacteria bacterium RIFCSPHIGHO2_01_FULL_40_15</name>
    <dbReference type="NCBI Taxonomy" id="1798376"/>
    <lineage>
        <taxon>Bacteria</taxon>
        <taxon>Candidatus Gottesmaniibacteriota</taxon>
    </lineage>
</organism>
<proteinExistence type="predicted"/>
<dbReference type="Proteomes" id="UP000177354">
    <property type="component" value="Unassembled WGS sequence"/>
</dbReference>